<keyword evidence="3" id="KW-1185">Reference proteome</keyword>
<protein>
    <recommendedName>
        <fullName evidence="4">DUF2147 domain-containing protein</fullName>
    </recommendedName>
</protein>
<keyword evidence="1" id="KW-0732">Signal</keyword>
<evidence type="ECO:0000313" key="2">
    <source>
        <dbReference type="EMBL" id="GEO85441.1"/>
    </source>
</evidence>
<gene>
    <name evidence="2" type="ORF">RNA01_23730</name>
</gene>
<comment type="caution">
    <text evidence="2">The sequence shown here is derived from an EMBL/GenBank/DDBJ whole genome shotgun (WGS) entry which is preliminary data.</text>
</comment>
<reference evidence="2 3" key="1">
    <citation type="submission" date="2019-07" db="EMBL/GenBank/DDBJ databases">
        <title>Whole genome shotgun sequence of Rhizobium naphthalenivorans NBRC 107585.</title>
        <authorList>
            <person name="Hosoyama A."/>
            <person name="Uohara A."/>
            <person name="Ohji S."/>
            <person name="Ichikawa N."/>
        </authorList>
    </citation>
    <scope>NUCLEOTIDE SEQUENCE [LARGE SCALE GENOMIC DNA]</scope>
    <source>
        <strain evidence="2 3">NBRC 107585</strain>
    </source>
</reference>
<evidence type="ECO:0000256" key="1">
    <source>
        <dbReference type="SAM" id="SignalP"/>
    </source>
</evidence>
<organism evidence="2 3">
    <name type="scientific">Ciceribacter naphthalenivorans</name>
    <dbReference type="NCBI Taxonomy" id="1118451"/>
    <lineage>
        <taxon>Bacteria</taxon>
        <taxon>Pseudomonadati</taxon>
        <taxon>Pseudomonadota</taxon>
        <taxon>Alphaproteobacteria</taxon>
        <taxon>Hyphomicrobiales</taxon>
        <taxon>Rhizobiaceae</taxon>
        <taxon>Ciceribacter</taxon>
    </lineage>
</organism>
<evidence type="ECO:0008006" key="4">
    <source>
        <dbReference type="Google" id="ProtNLM"/>
    </source>
</evidence>
<dbReference type="OrthoDB" id="8421230at2"/>
<feature type="signal peptide" evidence="1">
    <location>
        <begin position="1"/>
        <end position="25"/>
    </location>
</feature>
<dbReference type="Proteomes" id="UP000321717">
    <property type="component" value="Unassembled WGS sequence"/>
</dbReference>
<name>A0A512HJ24_9HYPH</name>
<proteinExistence type="predicted"/>
<evidence type="ECO:0000313" key="3">
    <source>
        <dbReference type="Proteomes" id="UP000321717"/>
    </source>
</evidence>
<dbReference type="AlphaFoldDB" id="A0A512HJ24"/>
<dbReference type="RefSeq" id="WP_147180416.1">
    <property type="nucleotide sequence ID" value="NZ_BJZP01000010.1"/>
</dbReference>
<accession>A0A512HJ24</accession>
<dbReference type="EMBL" id="BJZP01000010">
    <property type="protein sequence ID" value="GEO85441.1"/>
    <property type="molecule type" value="Genomic_DNA"/>
</dbReference>
<feature type="chain" id="PRO_5021862915" description="DUF2147 domain-containing protein" evidence="1">
    <location>
        <begin position="26"/>
        <end position="139"/>
    </location>
</feature>
<sequence length="139" mass="15459">MLLISKLICSAILMVVVCCVPLSHAATELNDYIGPWKQVASNAGRCDRCEIVFVDGDQGLSVAANNGWSATLRPGVSEGRFMLRGDGRWSSTLTSGLRGRPFSIDFILRGDRLHMTMEIRMEGRMRVVKAIFQRHWFGA</sequence>